<dbReference type="AlphaFoldDB" id="A0A382FZ29"/>
<sequence length="258" mass="28505">MAQNITGIIPAAGKATRLGPIPCSKEILPIGFIEQPGEHPELQLLTGLDHSLMAFADAGIMSAHIVISPEKSDIPKYVNKRQLHTNMDLKFSTVRNSPNILVSLDTPFAQYEKHDVALLFPDIIFEPRNLLKSLHETFKENRSDIVLGLFPTDHGPEMDVVSLSADGRVEAVRPKPRTGPAGHTWIAAIWNPHFSALLHEEAKNSITRGQNECESFIGNAVHKAILEGYRVMGVPFTDGRCCDLGTTANLRNFWRIQG</sequence>
<dbReference type="SUPFAM" id="SSF53448">
    <property type="entry name" value="Nucleotide-diphospho-sugar transferases"/>
    <property type="match status" value="1"/>
</dbReference>
<reference evidence="4" key="1">
    <citation type="submission" date="2018-05" db="EMBL/GenBank/DDBJ databases">
        <authorList>
            <person name="Lanie J.A."/>
            <person name="Ng W.-L."/>
            <person name="Kazmierczak K.M."/>
            <person name="Andrzejewski T.M."/>
            <person name="Davidsen T.M."/>
            <person name="Wayne K.J."/>
            <person name="Tettelin H."/>
            <person name="Glass J.I."/>
            <person name="Rusch D."/>
            <person name="Podicherti R."/>
            <person name="Tsui H.-C.T."/>
            <person name="Winkler M.E."/>
        </authorList>
    </citation>
    <scope>NUCLEOTIDE SEQUENCE</scope>
</reference>
<organism evidence="4">
    <name type="scientific">marine metagenome</name>
    <dbReference type="NCBI Taxonomy" id="408172"/>
    <lineage>
        <taxon>unclassified sequences</taxon>
        <taxon>metagenomes</taxon>
        <taxon>ecological metagenomes</taxon>
    </lineage>
</organism>
<gene>
    <name evidence="4" type="ORF">METZ01_LOCUS220726</name>
</gene>
<keyword evidence="2" id="KW-0548">Nucleotidyltransferase</keyword>
<dbReference type="InterPro" id="IPR005907">
    <property type="entry name" value="G1P_thy_trans_s"/>
</dbReference>
<evidence type="ECO:0000256" key="2">
    <source>
        <dbReference type="ARBA" id="ARBA00022695"/>
    </source>
</evidence>
<evidence type="ECO:0008006" key="5">
    <source>
        <dbReference type="Google" id="ProtNLM"/>
    </source>
</evidence>
<evidence type="ECO:0000313" key="4">
    <source>
        <dbReference type="EMBL" id="SVB67872.1"/>
    </source>
</evidence>
<evidence type="ECO:0000256" key="1">
    <source>
        <dbReference type="ARBA" id="ARBA00022679"/>
    </source>
</evidence>
<accession>A0A382FZ29</accession>
<keyword evidence="3" id="KW-0460">Magnesium</keyword>
<protein>
    <recommendedName>
        <fullName evidence="5">UTP--glucose-1-phosphate uridylyltransferase</fullName>
    </recommendedName>
</protein>
<dbReference type="EMBL" id="UINC01052486">
    <property type="protein sequence ID" value="SVB67872.1"/>
    <property type="molecule type" value="Genomic_DNA"/>
</dbReference>
<dbReference type="InterPro" id="IPR029044">
    <property type="entry name" value="Nucleotide-diphossugar_trans"/>
</dbReference>
<dbReference type="PANTHER" id="PTHR43532">
    <property type="entry name" value="GLUCOSE-1-PHOSPHATE THYMIDYLYLTRANSFERASE"/>
    <property type="match status" value="1"/>
</dbReference>
<dbReference type="GO" id="GO:0008879">
    <property type="term" value="F:glucose-1-phosphate thymidylyltransferase activity"/>
    <property type="evidence" value="ECO:0007669"/>
    <property type="project" value="InterPro"/>
</dbReference>
<keyword evidence="1" id="KW-0808">Transferase</keyword>
<dbReference type="Gene3D" id="3.90.550.10">
    <property type="entry name" value="Spore Coat Polysaccharide Biosynthesis Protein SpsA, Chain A"/>
    <property type="match status" value="1"/>
</dbReference>
<dbReference type="PANTHER" id="PTHR43532:SF1">
    <property type="entry name" value="GLUCOSE-1-PHOSPHATE THYMIDYLYLTRANSFERASE 1"/>
    <property type="match status" value="1"/>
</dbReference>
<evidence type="ECO:0000256" key="3">
    <source>
        <dbReference type="ARBA" id="ARBA00022842"/>
    </source>
</evidence>
<name>A0A382FZ29_9ZZZZ</name>
<proteinExistence type="predicted"/>